<proteinExistence type="predicted"/>
<protein>
    <submittedName>
        <fullName evidence="2">Uncharacterized protein</fullName>
    </submittedName>
</protein>
<reference evidence="1 4" key="2">
    <citation type="submission" date="2016-02" db="EMBL/GenBank/DDBJ databases">
        <authorList>
            <person name="Teng J.L."/>
            <person name="Tang Y."/>
            <person name="Huang Y."/>
            <person name="Guo F."/>
            <person name="Wei W."/>
            <person name="Chen J.H."/>
            <person name="Wong S.Y."/>
            <person name="Lau S.K."/>
            <person name="Woo P.C."/>
        </authorList>
    </citation>
    <scope>NUCLEOTIDE SEQUENCE [LARGE SCALE GENOMIC DNA]</scope>
    <source>
        <strain evidence="1 4">JCM 13375</strain>
    </source>
</reference>
<dbReference type="Proteomes" id="UP000070409">
    <property type="component" value="Unassembled WGS sequence"/>
</dbReference>
<reference evidence="2" key="1">
    <citation type="submission" date="2016-02" db="EMBL/GenBank/DDBJ databases">
        <authorList>
            <person name="Teng J.L."/>
            <person name="Yang Y."/>
            <person name="Huang Y."/>
            <person name="Guo F."/>
            <person name="Wei W."/>
            <person name="Chen J.H."/>
            <person name="Wong S.Y."/>
            <person name="Lau S.K."/>
            <person name="Woo P.C."/>
        </authorList>
    </citation>
    <scope>NUCLEOTIDE SEQUENCE</scope>
    <source>
        <strain evidence="2">JCM 15929</strain>
    </source>
</reference>
<evidence type="ECO:0000313" key="2">
    <source>
        <dbReference type="EMBL" id="KXP10329.1"/>
    </source>
</evidence>
<keyword evidence="4" id="KW-1185">Reference proteome</keyword>
<evidence type="ECO:0000313" key="3">
    <source>
        <dbReference type="Proteomes" id="UP000070258"/>
    </source>
</evidence>
<evidence type="ECO:0000313" key="4">
    <source>
        <dbReference type="Proteomes" id="UP000070409"/>
    </source>
</evidence>
<evidence type="ECO:0000313" key="1">
    <source>
        <dbReference type="EMBL" id="KXP00069.1"/>
    </source>
</evidence>
<dbReference type="EMBL" id="LSRE01000008">
    <property type="protein sequence ID" value="KXP00069.1"/>
    <property type="molecule type" value="Genomic_DNA"/>
</dbReference>
<reference evidence="3" key="3">
    <citation type="submission" date="2016-02" db="EMBL/GenBank/DDBJ databases">
        <authorList>
            <person name="Wen L."/>
            <person name="He K."/>
            <person name="Yang H."/>
        </authorList>
    </citation>
    <scope>NUCLEOTIDE SEQUENCE [LARGE SCALE GENOMIC DNA]</scope>
    <source>
        <strain evidence="3">JCM 15929</strain>
    </source>
</reference>
<comment type="caution">
    <text evidence="2">The sequence shown here is derived from an EMBL/GenBank/DDBJ whole genome shotgun (WGS) entry which is preliminary data.</text>
</comment>
<organism evidence="2 3">
    <name type="scientific">Tsukamurella pseudospumae</name>
    <dbReference type="NCBI Taxonomy" id="239498"/>
    <lineage>
        <taxon>Bacteria</taxon>
        <taxon>Bacillati</taxon>
        <taxon>Actinomycetota</taxon>
        <taxon>Actinomycetes</taxon>
        <taxon>Mycobacteriales</taxon>
        <taxon>Tsukamurellaceae</taxon>
        <taxon>Tsukamurella</taxon>
    </lineage>
</organism>
<dbReference type="Proteomes" id="UP000070258">
    <property type="component" value="Unassembled WGS sequence"/>
</dbReference>
<accession>A0A138AIX4</accession>
<dbReference type="EMBL" id="LSRF01000033">
    <property type="protein sequence ID" value="KXP10329.1"/>
    <property type="molecule type" value="Genomic_DNA"/>
</dbReference>
<dbReference type="AlphaFoldDB" id="A0A138AIX4"/>
<name>A0A138AIX4_9ACTN</name>
<gene>
    <name evidence="2" type="ORF">AXK60_07680</name>
    <name evidence="1" type="ORF">AXK61_15855</name>
</gene>
<sequence>MDVKPSLVVGIAGAVAASGLFVAGGGVAQAAGGEALVCTSDGVSVSASDRDGVHGGYPVPGRTWVDTIADASKYNAGFMQVMPKTSGTLTWQNLRTGAHGVLRAADGRFADIDTGAGTVRFTADTTVKWGWGYANTSRTSCSGTYSR</sequence>